<keyword evidence="3" id="KW-0575">Peroxidase</keyword>
<keyword evidence="5" id="KW-0732">Signal</keyword>
<dbReference type="GO" id="GO:0006979">
    <property type="term" value="P:response to oxidative stress"/>
    <property type="evidence" value="ECO:0007669"/>
    <property type="project" value="InterPro"/>
</dbReference>
<dbReference type="InterPro" id="IPR010255">
    <property type="entry name" value="Haem_peroxidase_sf"/>
</dbReference>
<dbReference type="PANTHER" id="PTHR11475">
    <property type="entry name" value="OXIDASE/PEROXIDASE"/>
    <property type="match status" value="1"/>
</dbReference>
<proteinExistence type="predicted"/>
<evidence type="ECO:0000256" key="3">
    <source>
        <dbReference type="ARBA" id="ARBA00022559"/>
    </source>
</evidence>
<organism evidence="8">
    <name type="scientific">Clastoptera arizonana</name>
    <name type="common">Arizona spittle bug</name>
    <dbReference type="NCBI Taxonomy" id="38151"/>
    <lineage>
        <taxon>Eukaryota</taxon>
        <taxon>Metazoa</taxon>
        <taxon>Ecdysozoa</taxon>
        <taxon>Arthropoda</taxon>
        <taxon>Hexapoda</taxon>
        <taxon>Insecta</taxon>
        <taxon>Pterygota</taxon>
        <taxon>Neoptera</taxon>
        <taxon>Paraneoptera</taxon>
        <taxon>Hemiptera</taxon>
        <taxon>Auchenorrhyncha</taxon>
        <taxon>Cercopoidea</taxon>
        <taxon>Clastopteridae</taxon>
        <taxon>Clastoptera</taxon>
    </lineage>
</organism>
<dbReference type="EMBL" id="GEDC01029182">
    <property type="protein sequence ID" value="JAS08116.1"/>
    <property type="molecule type" value="Transcribed_RNA"/>
</dbReference>
<protein>
    <recommendedName>
        <fullName evidence="10">Peroxidase</fullName>
    </recommendedName>
</protein>
<keyword evidence="2" id="KW-0964">Secreted</keyword>
<dbReference type="EMBL" id="GEDC01024486">
    <property type="protein sequence ID" value="JAS12812.1"/>
    <property type="molecule type" value="Transcribed_RNA"/>
</dbReference>
<evidence type="ECO:0008006" key="10">
    <source>
        <dbReference type="Google" id="ProtNLM"/>
    </source>
</evidence>
<dbReference type="EMBL" id="GEDC01016035">
    <property type="protein sequence ID" value="JAS21263.1"/>
    <property type="molecule type" value="Transcribed_RNA"/>
</dbReference>
<dbReference type="GO" id="GO:0004601">
    <property type="term" value="F:peroxidase activity"/>
    <property type="evidence" value="ECO:0007669"/>
    <property type="project" value="UniProtKB-KW"/>
</dbReference>
<evidence type="ECO:0000313" key="7">
    <source>
        <dbReference type="EMBL" id="JAS08116.1"/>
    </source>
</evidence>
<dbReference type="GO" id="GO:0020037">
    <property type="term" value="F:heme binding"/>
    <property type="evidence" value="ECO:0007669"/>
    <property type="project" value="InterPro"/>
</dbReference>
<dbReference type="Pfam" id="PF03098">
    <property type="entry name" value="An_peroxidase"/>
    <property type="match status" value="1"/>
</dbReference>
<evidence type="ECO:0000256" key="4">
    <source>
        <dbReference type="ARBA" id="ARBA00022617"/>
    </source>
</evidence>
<accession>A0A1B6CHC4</accession>
<evidence type="ECO:0000256" key="2">
    <source>
        <dbReference type="ARBA" id="ARBA00022525"/>
    </source>
</evidence>
<gene>
    <name evidence="8" type="ORF">g.28888</name>
    <name evidence="9" type="ORF">g.28896</name>
    <name evidence="7" type="ORF">g.28897</name>
</gene>
<name>A0A1B6CHC4_9HEMI</name>
<dbReference type="PANTHER" id="PTHR11475:SF125">
    <property type="entry name" value="GH11385P"/>
    <property type="match status" value="1"/>
</dbReference>
<dbReference type="CDD" id="cd09823">
    <property type="entry name" value="peroxinectin_like"/>
    <property type="match status" value="1"/>
</dbReference>
<dbReference type="InterPro" id="IPR019791">
    <property type="entry name" value="Haem_peroxidase_animal"/>
</dbReference>
<dbReference type="SUPFAM" id="SSF48113">
    <property type="entry name" value="Heme-dependent peroxidases"/>
    <property type="match status" value="1"/>
</dbReference>
<dbReference type="PRINTS" id="PR00457">
    <property type="entry name" value="ANPEROXIDASE"/>
</dbReference>
<dbReference type="InterPro" id="IPR037120">
    <property type="entry name" value="Haem_peroxidase_sf_animal"/>
</dbReference>
<evidence type="ECO:0000313" key="8">
    <source>
        <dbReference type="EMBL" id="JAS12812.1"/>
    </source>
</evidence>
<keyword evidence="4" id="KW-0479">Metal-binding</keyword>
<evidence type="ECO:0000313" key="9">
    <source>
        <dbReference type="EMBL" id="JAS21263.1"/>
    </source>
</evidence>
<dbReference type="Gene3D" id="1.10.640.10">
    <property type="entry name" value="Haem peroxidase domain superfamily, animal type"/>
    <property type="match status" value="1"/>
</dbReference>
<dbReference type="AlphaFoldDB" id="A0A1B6CHC4"/>
<dbReference type="GO" id="GO:0022412">
    <property type="term" value="P:cellular process involved in reproduction in multicellular organism"/>
    <property type="evidence" value="ECO:0007669"/>
    <property type="project" value="UniProtKB-ARBA"/>
</dbReference>
<reference evidence="8" key="1">
    <citation type="submission" date="2015-12" db="EMBL/GenBank/DDBJ databases">
        <title>De novo transcriptome assembly of four potential Pierce s Disease insect vectors from Arizona vineyards.</title>
        <authorList>
            <person name="Tassone E.E."/>
        </authorList>
    </citation>
    <scope>NUCLEOTIDE SEQUENCE</scope>
</reference>
<sequence length="792" mass="89113">MFVGPKPNTKGLSNVFKSLRSFSDNVPGGVKMACSSFALAFALWMVVQFGSKSMLAAMEGTAFIKMPMITIESYLDTYSEGSDDRWKRAIRRLPNVDNREMVSTINFAQSVVNRMDRHESNIADADIVVRKGTPMHGQLIDSYPSNQALQHGKDALIAVKASQFLASKHCHRLGIDDETCAMQVSQLPLGPTTLGSKCSTHYRKTVFCSEYTQFRSADGSCNHNTHPSWGQASTAYKRLIPAKYEDGFQKPRGSNIGQELTSPRLISTSLSRSGDVPDMSKTLAVALWGQFVSHDMAHTAVNRMYHSNEPILCCSKDGNTLSPRHIHASCYPISIPRNDPFYGKLYHTCMSYVRSLVAFRPDCNLGPAEQLNQVTHFLDGSTIYGNSKETEQSLRSFWNGRLKVDMQEGREFLPFKSNQVPHCHEGPNRTCYDTGDVRVNSAPHTAIMNTLWVRQHNRLTTKLSAINPHWSDDRLFNEAKKIVIAQIQHITYNEWLPVVLSRRYMKKEGLHLQNGYSYLYKHDVNPSVSNSFATAAIRFVNSLLEGSIGLYGESRNPKLNLLLQNHFNHPQVMQNDEQLDALVRGLATQSSQKMDLDHSESVTRYLFSESGSYGMDGFSLDIQRGRDHGLASYNSYRAYCGLPRAKYFNDLSDTIPTSVIATLKTLYKKVDDIDLLVGGMAEKPIEDALLGPVFRCIIGEQFIRTRKGDKFFYDNGNQPGEFTEDQLKEIKKTSLARIFCDNSNNILTMQPFVFYKPSTASNELVSCSESSPIQKMNLDVWKEEPPQSLLDM</sequence>
<keyword evidence="4" id="KW-0349">Heme</keyword>
<evidence type="ECO:0000256" key="5">
    <source>
        <dbReference type="ARBA" id="ARBA00022729"/>
    </source>
</evidence>
<keyword evidence="6" id="KW-0408">Iron</keyword>
<dbReference type="PROSITE" id="PS50292">
    <property type="entry name" value="PEROXIDASE_3"/>
    <property type="match status" value="1"/>
</dbReference>
<comment type="subcellular location">
    <subcellularLocation>
        <location evidence="1">Secreted</location>
    </subcellularLocation>
</comment>
<evidence type="ECO:0000256" key="1">
    <source>
        <dbReference type="ARBA" id="ARBA00004613"/>
    </source>
</evidence>
<dbReference type="GO" id="GO:0005576">
    <property type="term" value="C:extracellular region"/>
    <property type="evidence" value="ECO:0007669"/>
    <property type="project" value="UniProtKB-SubCell"/>
</dbReference>
<keyword evidence="3" id="KW-0560">Oxidoreductase</keyword>
<evidence type="ECO:0000256" key="6">
    <source>
        <dbReference type="ARBA" id="ARBA00023004"/>
    </source>
</evidence>
<dbReference type="FunFam" id="1.10.640.10:FF:000003">
    <property type="entry name" value="chorion peroxidase"/>
    <property type="match status" value="1"/>
</dbReference>